<evidence type="ECO:0000313" key="3">
    <source>
        <dbReference type="Proteomes" id="UP000176939"/>
    </source>
</evidence>
<dbReference type="Pfam" id="PF24043">
    <property type="entry name" value="DUF7352"/>
    <property type="match status" value="1"/>
</dbReference>
<gene>
    <name evidence="2" type="ORF">A2Z67_05110</name>
</gene>
<dbReference type="AlphaFoldDB" id="A0A1F7X2U0"/>
<evidence type="ECO:0000259" key="1">
    <source>
        <dbReference type="Pfam" id="PF24043"/>
    </source>
</evidence>
<protein>
    <recommendedName>
        <fullName evidence="1">DUF7352 domain-containing protein</fullName>
    </recommendedName>
</protein>
<name>A0A1F7X2U0_9BACT</name>
<evidence type="ECO:0000313" key="2">
    <source>
        <dbReference type="EMBL" id="OGM09291.1"/>
    </source>
</evidence>
<sequence>MKKILKYTLSPECYLQIPKGGVPLFVGNQKEVAQIWFLVDPSQEKETRHFSVFPTGVELPNNVGNFGGYHYIGSFLMSGGNLVFHVFESCE</sequence>
<dbReference type="InterPro" id="IPR055776">
    <property type="entry name" value="DUF7352"/>
</dbReference>
<proteinExistence type="predicted"/>
<organism evidence="2 3">
    <name type="scientific">Candidatus Woesebacteria bacterium RBG_13_36_22</name>
    <dbReference type="NCBI Taxonomy" id="1802478"/>
    <lineage>
        <taxon>Bacteria</taxon>
        <taxon>Candidatus Woeseibacteriota</taxon>
    </lineage>
</organism>
<feature type="domain" description="DUF7352" evidence="1">
    <location>
        <begin position="1"/>
        <end position="89"/>
    </location>
</feature>
<reference evidence="2 3" key="1">
    <citation type="journal article" date="2016" name="Nat. Commun.">
        <title>Thousands of microbial genomes shed light on interconnected biogeochemical processes in an aquifer system.</title>
        <authorList>
            <person name="Anantharaman K."/>
            <person name="Brown C.T."/>
            <person name="Hug L.A."/>
            <person name="Sharon I."/>
            <person name="Castelle C.J."/>
            <person name="Probst A.J."/>
            <person name="Thomas B.C."/>
            <person name="Singh A."/>
            <person name="Wilkins M.J."/>
            <person name="Karaoz U."/>
            <person name="Brodie E.L."/>
            <person name="Williams K.H."/>
            <person name="Hubbard S.S."/>
            <person name="Banfield J.F."/>
        </authorList>
    </citation>
    <scope>NUCLEOTIDE SEQUENCE [LARGE SCALE GENOMIC DNA]</scope>
</reference>
<accession>A0A1F7X2U0</accession>
<dbReference type="EMBL" id="MGFQ01000024">
    <property type="protein sequence ID" value="OGM09291.1"/>
    <property type="molecule type" value="Genomic_DNA"/>
</dbReference>
<comment type="caution">
    <text evidence="2">The sequence shown here is derived from an EMBL/GenBank/DDBJ whole genome shotgun (WGS) entry which is preliminary data.</text>
</comment>
<dbReference type="Proteomes" id="UP000176939">
    <property type="component" value="Unassembled WGS sequence"/>
</dbReference>